<protein>
    <recommendedName>
        <fullName evidence="7">Tetratricopeptide repeat protein</fullName>
    </recommendedName>
</protein>
<keyword evidence="6" id="KW-1185">Reference proteome</keyword>
<dbReference type="PROSITE" id="PS50005">
    <property type="entry name" value="TPR"/>
    <property type="match status" value="2"/>
</dbReference>
<feature type="repeat" description="TPR" evidence="3">
    <location>
        <begin position="140"/>
        <end position="173"/>
    </location>
</feature>
<evidence type="ECO:0008006" key="7">
    <source>
        <dbReference type="Google" id="ProtNLM"/>
    </source>
</evidence>
<keyword evidence="1" id="KW-0677">Repeat</keyword>
<dbReference type="InterPro" id="IPR011990">
    <property type="entry name" value="TPR-like_helical_dom_sf"/>
</dbReference>
<dbReference type="InterPro" id="IPR019734">
    <property type="entry name" value="TPR_rpt"/>
</dbReference>
<evidence type="ECO:0000256" key="3">
    <source>
        <dbReference type="PROSITE-ProRule" id="PRU00339"/>
    </source>
</evidence>
<evidence type="ECO:0000256" key="4">
    <source>
        <dbReference type="SAM" id="SignalP"/>
    </source>
</evidence>
<evidence type="ECO:0000313" key="6">
    <source>
        <dbReference type="Proteomes" id="UP000445696"/>
    </source>
</evidence>
<accession>A0A845MJT0</accession>
<evidence type="ECO:0000256" key="1">
    <source>
        <dbReference type="ARBA" id="ARBA00022737"/>
    </source>
</evidence>
<feature type="chain" id="PRO_5032408722" description="Tetratricopeptide repeat protein" evidence="4">
    <location>
        <begin position="23"/>
        <end position="260"/>
    </location>
</feature>
<evidence type="ECO:0000313" key="5">
    <source>
        <dbReference type="EMBL" id="MZR24218.1"/>
    </source>
</evidence>
<sequence length="260" mass="28361">MRAQTLFLFLAPAISLALPQSAALGAGAADGIRTQESEYEACLTLTRREPEKAFESALAWRDSGGGFPARHCVALALVAMKKYDHAALTLEELAEDMQAAGSDLVVPVLTQAANVWLLAEEYERANAVATTGLGIEPENIDLLIDRSRILARVGDYKRAFDDLDLALKLDPARADALTFRAAAWRQLGDDVRALEDVELALSLEPDLADALIERGILYQKSGKTDLARTDWLRVLELVPNSPAGDEARRHLEAIDVNKDK</sequence>
<dbReference type="PANTHER" id="PTHR44858:SF1">
    <property type="entry name" value="UDP-N-ACETYLGLUCOSAMINE--PEPTIDE N-ACETYLGLUCOSAMINYLTRANSFERASE SPINDLY-RELATED"/>
    <property type="match status" value="1"/>
</dbReference>
<dbReference type="EMBL" id="WTVA01000015">
    <property type="protein sequence ID" value="MZR24218.1"/>
    <property type="molecule type" value="Genomic_DNA"/>
</dbReference>
<dbReference type="SUPFAM" id="SSF48452">
    <property type="entry name" value="TPR-like"/>
    <property type="match status" value="1"/>
</dbReference>
<name>A0A845MJT0_9PROT</name>
<comment type="caution">
    <text evidence="5">The sequence shown here is derived from an EMBL/GenBank/DDBJ whole genome shotgun (WGS) entry which is preliminary data.</text>
</comment>
<evidence type="ECO:0000256" key="2">
    <source>
        <dbReference type="ARBA" id="ARBA00022803"/>
    </source>
</evidence>
<dbReference type="AlphaFoldDB" id="A0A845MJT0"/>
<dbReference type="SMART" id="SM00028">
    <property type="entry name" value="TPR"/>
    <property type="match status" value="4"/>
</dbReference>
<dbReference type="OrthoDB" id="8480494at2"/>
<dbReference type="PANTHER" id="PTHR44858">
    <property type="entry name" value="TETRATRICOPEPTIDE REPEAT PROTEIN 6"/>
    <property type="match status" value="1"/>
</dbReference>
<dbReference type="RefSeq" id="WP_161340671.1">
    <property type="nucleotide sequence ID" value="NZ_JBHSDG010000003.1"/>
</dbReference>
<proteinExistence type="predicted"/>
<organism evidence="5 6">
    <name type="scientific">Sneathiella chungangensis</name>
    <dbReference type="NCBI Taxonomy" id="1418234"/>
    <lineage>
        <taxon>Bacteria</taxon>
        <taxon>Pseudomonadati</taxon>
        <taxon>Pseudomonadota</taxon>
        <taxon>Alphaproteobacteria</taxon>
        <taxon>Sneathiellales</taxon>
        <taxon>Sneathiellaceae</taxon>
        <taxon>Sneathiella</taxon>
    </lineage>
</organism>
<keyword evidence="4" id="KW-0732">Signal</keyword>
<feature type="signal peptide" evidence="4">
    <location>
        <begin position="1"/>
        <end position="22"/>
    </location>
</feature>
<dbReference type="Gene3D" id="1.25.40.10">
    <property type="entry name" value="Tetratricopeptide repeat domain"/>
    <property type="match status" value="2"/>
</dbReference>
<reference evidence="5 6" key="1">
    <citation type="journal article" date="2014" name="Int. J. Syst. Evol. Microbiol.">
        <title>Sneathiella chungangensis sp. nov., isolated from a marine sand, and emended description of the genus Sneathiella.</title>
        <authorList>
            <person name="Siamphan C."/>
            <person name="Kim H."/>
            <person name="Lee J.S."/>
            <person name="Kim W."/>
        </authorList>
    </citation>
    <scope>NUCLEOTIDE SEQUENCE [LARGE SCALE GENOMIC DNA]</scope>
    <source>
        <strain evidence="5 6">KCTC 32476</strain>
    </source>
</reference>
<dbReference type="InterPro" id="IPR050498">
    <property type="entry name" value="Ycf3"/>
</dbReference>
<dbReference type="Proteomes" id="UP000445696">
    <property type="component" value="Unassembled WGS sequence"/>
</dbReference>
<gene>
    <name evidence="5" type="ORF">GQF03_17925</name>
</gene>
<feature type="repeat" description="TPR" evidence="3">
    <location>
        <begin position="208"/>
        <end position="241"/>
    </location>
</feature>
<keyword evidence="2 3" id="KW-0802">TPR repeat</keyword>